<dbReference type="GO" id="GO:0016780">
    <property type="term" value="F:phosphotransferase activity, for other substituted phosphate groups"/>
    <property type="evidence" value="ECO:0007669"/>
    <property type="project" value="TreeGrafter"/>
</dbReference>
<keyword evidence="6 7" id="KW-0472">Membrane</keyword>
<dbReference type="PANTHER" id="PTHR30576:SF10">
    <property type="entry name" value="SLL5057 PROTEIN"/>
    <property type="match status" value="1"/>
</dbReference>
<dbReference type="NCBIfam" id="TIGR03025">
    <property type="entry name" value="EPS_sugtrans"/>
    <property type="match status" value="1"/>
</dbReference>
<evidence type="ECO:0000259" key="8">
    <source>
        <dbReference type="Pfam" id="PF02397"/>
    </source>
</evidence>
<evidence type="ECO:0000256" key="3">
    <source>
        <dbReference type="ARBA" id="ARBA00022679"/>
    </source>
</evidence>
<reference evidence="9 10" key="1">
    <citation type="submission" date="2019-03" db="EMBL/GenBank/DDBJ databases">
        <authorList>
            <person name="Kim M.K.M."/>
        </authorList>
    </citation>
    <scope>NUCLEOTIDE SEQUENCE [LARGE SCALE GENOMIC DNA]</scope>
    <source>
        <strain evidence="9 10">18JY15-6</strain>
    </source>
</reference>
<feature type="transmembrane region" description="Helical" evidence="7">
    <location>
        <begin position="68"/>
        <end position="87"/>
    </location>
</feature>
<dbReference type="AlphaFoldDB" id="A0A4R1CJK0"/>
<dbReference type="RefSeq" id="WP_131582001.1">
    <property type="nucleotide sequence ID" value="NZ_SJZJ01000005.1"/>
</dbReference>
<dbReference type="InterPro" id="IPR003362">
    <property type="entry name" value="Bact_transf"/>
</dbReference>
<feature type="transmembrane region" description="Helical" evidence="7">
    <location>
        <begin position="126"/>
        <end position="147"/>
    </location>
</feature>
<evidence type="ECO:0000256" key="5">
    <source>
        <dbReference type="ARBA" id="ARBA00022989"/>
    </source>
</evidence>
<evidence type="ECO:0000313" key="10">
    <source>
        <dbReference type="Proteomes" id="UP000295453"/>
    </source>
</evidence>
<dbReference type="OrthoDB" id="9808602at2"/>
<accession>A0A4R1CJK0</accession>
<dbReference type="EMBL" id="SJZJ01000005">
    <property type="protein sequence ID" value="TCJ30178.1"/>
    <property type="molecule type" value="Genomic_DNA"/>
</dbReference>
<organism evidence="9 10">
    <name type="scientific">Nocardioides jejuensis</name>
    <dbReference type="NCBI Taxonomy" id="2502782"/>
    <lineage>
        <taxon>Bacteria</taxon>
        <taxon>Bacillati</taxon>
        <taxon>Actinomycetota</taxon>
        <taxon>Actinomycetes</taxon>
        <taxon>Propionibacteriales</taxon>
        <taxon>Nocardioidaceae</taxon>
        <taxon>Nocardioides</taxon>
    </lineage>
</organism>
<evidence type="ECO:0000256" key="6">
    <source>
        <dbReference type="ARBA" id="ARBA00023136"/>
    </source>
</evidence>
<name>A0A4R1CJK0_9ACTN</name>
<evidence type="ECO:0000256" key="1">
    <source>
        <dbReference type="ARBA" id="ARBA00004141"/>
    </source>
</evidence>
<feature type="transmembrane region" description="Helical" evidence="7">
    <location>
        <begin position="26"/>
        <end position="48"/>
    </location>
</feature>
<dbReference type="GO" id="GO:0016020">
    <property type="term" value="C:membrane"/>
    <property type="evidence" value="ECO:0007669"/>
    <property type="project" value="UniProtKB-SubCell"/>
</dbReference>
<keyword evidence="3 9" id="KW-0808">Transferase</keyword>
<feature type="transmembrane region" description="Helical" evidence="7">
    <location>
        <begin position="298"/>
        <end position="322"/>
    </location>
</feature>
<dbReference type="Pfam" id="PF13727">
    <property type="entry name" value="CoA_binding_3"/>
    <property type="match status" value="1"/>
</dbReference>
<proteinExistence type="inferred from homology"/>
<evidence type="ECO:0000256" key="4">
    <source>
        <dbReference type="ARBA" id="ARBA00022692"/>
    </source>
</evidence>
<keyword evidence="5 7" id="KW-1133">Transmembrane helix</keyword>
<keyword evidence="10" id="KW-1185">Reference proteome</keyword>
<dbReference type="PANTHER" id="PTHR30576">
    <property type="entry name" value="COLANIC BIOSYNTHESIS UDP-GLUCOSE LIPID CARRIER TRANSFERASE"/>
    <property type="match status" value="1"/>
</dbReference>
<dbReference type="Pfam" id="PF02397">
    <property type="entry name" value="Bac_transf"/>
    <property type="match status" value="1"/>
</dbReference>
<protein>
    <submittedName>
        <fullName evidence="9">Sugar transferase</fullName>
    </submittedName>
</protein>
<evidence type="ECO:0000256" key="7">
    <source>
        <dbReference type="SAM" id="Phobius"/>
    </source>
</evidence>
<feature type="transmembrane region" description="Helical" evidence="7">
    <location>
        <begin position="99"/>
        <end position="120"/>
    </location>
</feature>
<sequence length="489" mass="53103">MTYLAERPATLPTGGEIPLARQLRRVVVAAFLLDVTVLATAALFAAAFSAFVRPLLPPDVAGGVRPLLVAPLIGVIWLGSLLLRGAYRRRILGAGHEEFQLVVTSTCVAAGALGITAFLADIQVSRAFVVMMFVFGLAALPVGRYGLRKVVHGLRRRGALLTRVIAVCEPGALDELVTTLARTPQLGFQVVGTCVPGLSREADVSLPVPLFGGVDSIVEACELTDAHTVLVGGGGTSTSRALRQIGWELEGRNVDLVVVPSLIDVAGPRVHMRHLAGLPLVHIEEPGVRRAGGLAKRAFDLVVASLMLLLLSPLMIAIALAVKLGDGGPVFFRQERTGRNGTTFKMTKFRSMVVNADEKLAELSDFNDVDDVLFKMRNDPRVTRIGRPIRKWSIDELPQLFDVLRGDMSLVGPRPPLPREVELYPPEMHRRMLVRPGLTGLWQISGRSDLPFDEAVRMDLYYVDNWSIVSDVIIMLKTARAVVLSRGAY</sequence>
<feature type="domain" description="Bacterial sugar transferase" evidence="8">
    <location>
        <begin position="296"/>
        <end position="483"/>
    </location>
</feature>
<gene>
    <name evidence="9" type="ORF">EPD65_04640</name>
</gene>
<evidence type="ECO:0000313" key="9">
    <source>
        <dbReference type="EMBL" id="TCJ30178.1"/>
    </source>
</evidence>
<evidence type="ECO:0000256" key="2">
    <source>
        <dbReference type="ARBA" id="ARBA00006464"/>
    </source>
</evidence>
<comment type="caution">
    <text evidence="9">The sequence shown here is derived from an EMBL/GenBank/DDBJ whole genome shotgun (WGS) entry which is preliminary data.</text>
</comment>
<comment type="similarity">
    <text evidence="2">Belongs to the bacterial sugar transferase family.</text>
</comment>
<comment type="subcellular location">
    <subcellularLocation>
        <location evidence="1">Membrane</location>
        <topology evidence="1">Multi-pass membrane protein</topology>
    </subcellularLocation>
</comment>
<dbReference type="Proteomes" id="UP000295453">
    <property type="component" value="Unassembled WGS sequence"/>
</dbReference>
<keyword evidence="4 7" id="KW-0812">Transmembrane</keyword>
<dbReference type="InterPro" id="IPR017475">
    <property type="entry name" value="EPS_sugar_tfrase"/>
</dbReference>